<dbReference type="EMBL" id="BLLF01001223">
    <property type="protein sequence ID" value="GFH17926.1"/>
    <property type="molecule type" value="Genomic_DNA"/>
</dbReference>
<dbReference type="Proteomes" id="UP000485058">
    <property type="component" value="Unassembled WGS sequence"/>
</dbReference>
<comment type="caution">
    <text evidence="1">The sequence shown here is derived from an EMBL/GenBank/DDBJ whole genome shotgun (WGS) entry which is preliminary data.</text>
</comment>
<keyword evidence="2" id="KW-1185">Reference proteome</keyword>
<evidence type="ECO:0000313" key="2">
    <source>
        <dbReference type="Proteomes" id="UP000485058"/>
    </source>
</evidence>
<sequence>MVYGNGLVGILEANYAMAAVSLLSAVAGEQVWDTRLPLPAVSALPPGLASQLSA</sequence>
<gene>
    <name evidence="1" type="ORF">HaLaN_14651</name>
</gene>
<reference evidence="1 2" key="1">
    <citation type="submission" date="2020-02" db="EMBL/GenBank/DDBJ databases">
        <title>Draft genome sequence of Haematococcus lacustris strain NIES-144.</title>
        <authorList>
            <person name="Morimoto D."/>
            <person name="Nakagawa S."/>
            <person name="Yoshida T."/>
            <person name="Sawayama S."/>
        </authorList>
    </citation>
    <scope>NUCLEOTIDE SEQUENCE [LARGE SCALE GENOMIC DNA]</scope>
    <source>
        <strain evidence="1 2">NIES-144</strain>
    </source>
</reference>
<accession>A0A699ZFR8</accession>
<name>A0A699ZFR8_HAELA</name>
<organism evidence="1 2">
    <name type="scientific">Haematococcus lacustris</name>
    <name type="common">Green alga</name>
    <name type="synonym">Haematococcus pluvialis</name>
    <dbReference type="NCBI Taxonomy" id="44745"/>
    <lineage>
        <taxon>Eukaryota</taxon>
        <taxon>Viridiplantae</taxon>
        <taxon>Chlorophyta</taxon>
        <taxon>core chlorophytes</taxon>
        <taxon>Chlorophyceae</taxon>
        <taxon>CS clade</taxon>
        <taxon>Chlamydomonadales</taxon>
        <taxon>Haematococcaceae</taxon>
        <taxon>Haematococcus</taxon>
    </lineage>
</organism>
<proteinExistence type="predicted"/>
<protein>
    <submittedName>
        <fullName evidence="1">Uncharacterized protein</fullName>
    </submittedName>
</protein>
<dbReference type="AlphaFoldDB" id="A0A699ZFR8"/>
<evidence type="ECO:0000313" key="1">
    <source>
        <dbReference type="EMBL" id="GFH17926.1"/>
    </source>
</evidence>